<dbReference type="EMBL" id="GL449965">
    <property type="protein sequence ID" value="EFN81662.1"/>
    <property type="molecule type" value="Genomic_DNA"/>
</dbReference>
<sequence>MNTGVSLLLEDLFGPECTFRPGTPLAVPRIASSSQQSSPARLPRDRVPEAEPLETPLSPGRRCCHMLETSPIRLEARSHPLTVATTLHRAESSS</sequence>
<dbReference type="AlphaFoldDB" id="E2BRH0"/>
<dbReference type="Proteomes" id="UP000008237">
    <property type="component" value="Unassembled WGS sequence"/>
</dbReference>
<keyword evidence="3" id="KW-1185">Reference proteome</keyword>
<reference evidence="2 3" key="1">
    <citation type="journal article" date="2010" name="Science">
        <title>Genomic comparison of the ants Camponotus floridanus and Harpegnathos saltator.</title>
        <authorList>
            <person name="Bonasio R."/>
            <person name="Zhang G."/>
            <person name="Ye C."/>
            <person name="Mutti N.S."/>
            <person name="Fang X."/>
            <person name="Qin N."/>
            <person name="Donahue G."/>
            <person name="Yang P."/>
            <person name="Li Q."/>
            <person name="Li C."/>
            <person name="Zhang P."/>
            <person name="Huang Z."/>
            <person name="Berger S.L."/>
            <person name="Reinberg D."/>
            <person name="Wang J."/>
            <person name="Liebig J."/>
        </authorList>
    </citation>
    <scope>NUCLEOTIDE SEQUENCE [LARGE SCALE GENOMIC DNA]</scope>
    <source>
        <strain evidence="2 3">R22 G/1</strain>
    </source>
</reference>
<feature type="region of interest" description="Disordered" evidence="1">
    <location>
        <begin position="24"/>
        <end position="62"/>
    </location>
</feature>
<gene>
    <name evidence="2" type="ORF">EAI_14289</name>
</gene>
<proteinExistence type="predicted"/>
<evidence type="ECO:0000256" key="1">
    <source>
        <dbReference type="SAM" id="MobiDB-lite"/>
    </source>
</evidence>
<evidence type="ECO:0000313" key="2">
    <source>
        <dbReference type="EMBL" id="EFN81662.1"/>
    </source>
</evidence>
<evidence type="ECO:0000313" key="3">
    <source>
        <dbReference type="Proteomes" id="UP000008237"/>
    </source>
</evidence>
<accession>E2BRH0</accession>
<dbReference type="InParanoid" id="E2BRH0"/>
<organism evidence="3">
    <name type="scientific">Harpegnathos saltator</name>
    <name type="common">Jerdon's jumping ant</name>
    <dbReference type="NCBI Taxonomy" id="610380"/>
    <lineage>
        <taxon>Eukaryota</taxon>
        <taxon>Metazoa</taxon>
        <taxon>Ecdysozoa</taxon>
        <taxon>Arthropoda</taxon>
        <taxon>Hexapoda</taxon>
        <taxon>Insecta</taxon>
        <taxon>Pterygota</taxon>
        <taxon>Neoptera</taxon>
        <taxon>Endopterygota</taxon>
        <taxon>Hymenoptera</taxon>
        <taxon>Apocrita</taxon>
        <taxon>Aculeata</taxon>
        <taxon>Formicoidea</taxon>
        <taxon>Formicidae</taxon>
        <taxon>Ponerinae</taxon>
        <taxon>Ponerini</taxon>
        <taxon>Harpegnathos</taxon>
    </lineage>
</organism>
<protein>
    <submittedName>
        <fullName evidence="2">Uncharacterized protein</fullName>
    </submittedName>
</protein>
<name>E2BRH0_HARSA</name>